<feature type="compositionally biased region" description="Low complexity" evidence="8">
    <location>
        <begin position="1"/>
        <end position="15"/>
    </location>
</feature>
<evidence type="ECO:0000313" key="10">
    <source>
        <dbReference type="Ensembl" id="ENSMICP00000024894.1"/>
    </source>
</evidence>
<feature type="compositionally biased region" description="Basic and acidic residues" evidence="8">
    <location>
        <begin position="167"/>
        <end position="183"/>
    </location>
</feature>
<dbReference type="Pfam" id="PF10267">
    <property type="entry name" value="Tmemb_cc2"/>
    <property type="match status" value="1"/>
</dbReference>
<dbReference type="GO" id="GO:0042982">
    <property type="term" value="P:amyloid precursor protein metabolic process"/>
    <property type="evidence" value="ECO:0007669"/>
    <property type="project" value="Ensembl"/>
</dbReference>
<evidence type="ECO:0000256" key="3">
    <source>
        <dbReference type="ARBA" id="ARBA00022692"/>
    </source>
</evidence>
<feature type="compositionally biased region" description="Low complexity" evidence="8">
    <location>
        <begin position="531"/>
        <end position="541"/>
    </location>
</feature>
<reference evidence="10" key="2">
    <citation type="submission" date="2025-08" db="UniProtKB">
        <authorList>
            <consortium name="Ensembl"/>
        </authorList>
    </citation>
    <scope>IDENTIFICATION</scope>
</reference>
<dbReference type="GO" id="GO:0005783">
    <property type="term" value="C:endoplasmic reticulum"/>
    <property type="evidence" value="ECO:0007669"/>
    <property type="project" value="Ensembl"/>
</dbReference>
<evidence type="ECO:0000256" key="1">
    <source>
        <dbReference type="ARBA" id="ARBA00004370"/>
    </source>
</evidence>
<keyword evidence="3 9" id="KW-0812">Transmembrane</keyword>
<protein>
    <submittedName>
        <fullName evidence="10">Transmembrane and coiled-coil domain family 2</fullName>
    </submittedName>
</protein>
<feature type="compositionally biased region" description="Gly residues" evidence="8">
    <location>
        <begin position="542"/>
        <end position="551"/>
    </location>
</feature>
<evidence type="ECO:0000256" key="7">
    <source>
        <dbReference type="SAM" id="Coils"/>
    </source>
</evidence>
<dbReference type="EMBL" id="ABDC03029895">
    <property type="status" value="NOT_ANNOTATED_CDS"/>
    <property type="molecule type" value="Genomic_DNA"/>
</dbReference>
<reference evidence="10" key="3">
    <citation type="submission" date="2025-09" db="UniProtKB">
        <authorList>
            <consortium name="Ensembl"/>
        </authorList>
    </citation>
    <scope>IDENTIFICATION</scope>
</reference>
<accession>A0A8C5VLR4</accession>
<feature type="region of interest" description="Disordered" evidence="8">
    <location>
        <begin position="495"/>
        <end position="551"/>
    </location>
</feature>
<dbReference type="InterPro" id="IPR019394">
    <property type="entry name" value="TEX28/TMCC"/>
</dbReference>
<feature type="compositionally biased region" description="Low complexity" evidence="8">
    <location>
        <begin position="95"/>
        <end position="108"/>
    </location>
</feature>
<feature type="compositionally biased region" description="Basic residues" evidence="8">
    <location>
        <begin position="134"/>
        <end position="145"/>
    </location>
</feature>
<dbReference type="PANTHER" id="PTHR17613">
    <property type="entry name" value="CEREBRAL PROTEIN-11-RELATED"/>
    <property type="match status" value="1"/>
</dbReference>
<feature type="coiled-coil region" evidence="7">
    <location>
        <begin position="574"/>
        <end position="644"/>
    </location>
</feature>
<keyword evidence="11" id="KW-1185">Reference proteome</keyword>
<feature type="compositionally biased region" description="Low complexity" evidence="8">
    <location>
        <begin position="153"/>
        <end position="164"/>
    </location>
</feature>
<comment type="subcellular location">
    <subcellularLocation>
        <location evidence="1">Membrane</location>
    </subcellularLocation>
</comment>
<dbReference type="Proteomes" id="UP000694394">
    <property type="component" value="Chromosome 27"/>
</dbReference>
<keyword evidence="6 9" id="KW-0472">Membrane</keyword>
<gene>
    <name evidence="10" type="primary">TMCC2</name>
</gene>
<dbReference type="EMBL" id="ABDC03029894">
    <property type="status" value="NOT_ANNOTATED_CDS"/>
    <property type="molecule type" value="Genomic_DNA"/>
</dbReference>
<dbReference type="GeneTree" id="ENSGT00940000158314"/>
<feature type="coiled-coil region" evidence="7">
    <location>
        <begin position="391"/>
        <end position="418"/>
    </location>
</feature>
<organism evidence="10 11">
    <name type="scientific">Microcebus murinus</name>
    <name type="common">Gray mouse lemur</name>
    <name type="synonym">Lemur murinus</name>
    <dbReference type="NCBI Taxonomy" id="30608"/>
    <lineage>
        <taxon>Eukaryota</taxon>
        <taxon>Metazoa</taxon>
        <taxon>Chordata</taxon>
        <taxon>Craniata</taxon>
        <taxon>Vertebrata</taxon>
        <taxon>Euteleostomi</taxon>
        <taxon>Mammalia</taxon>
        <taxon>Eutheria</taxon>
        <taxon>Euarchontoglires</taxon>
        <taxon>Primates</taxon>
        <taxon>Strepsirrhini</taxon>
        <taxon>Lemuriformes</taxon>
        <taxon>Cheirogaleidae</taxon>
        <taxon>Microcebus</taxon>
    </lineage>
</organism>
<dbReference type="AlphaFoldDB" id="A0A8C5VLR4"/>
<dbReference type="GO" id="GO:0016020">
    <property type="term" value="C:membrane"/>
    <property type="evidence" value="ECO:0007669"/>
    <property type="project" value="UniProtKB-SubCell"/>
</dbReference>
<evidence type="ECO:0000256" key="8">
    <source>
        <dbReference type="SAM" id="MobiDB-lite"/>
    </source>
</evidence>
<feature type="transmembrane region" description="Helical" evidence="9">
    <location>
        <begin position="727"/>
        <end position="746"/>
    </location>
</feature>
<keyword evidence="5 7" id="KW-0175">Coiled coil</keyword>
<evidence type="ECO:0000256" key="6">
    <source>
        <dbReference type="ARBA" id="ARBA00023136"/>
    </source>
</evidence>
<name>A0A8C5VLR4_MICMU</name>
<evidence type="ECO:0000256" key="2">
    <source>
        <dbReference type="ARBA" id="ARBA00008108"/>
    </source>
</evidence>
<sequence>MTAQGLLPPSLDCDLPSPPRPQASFLSVRGGAVPRRRRAGRTDSPCRPTYTMKRCKSDELQQQQGEEDGAGLEDAACHLPGADLRPGEATGANSAGGPTSDAGAAAAPNPGPRSKPPDLKKIQQLSEGSMFGHGLKHLFHSRRRSREREHQASQESQQQQQQQQGMSDHDSPDEKERSPEMHRVSYAVSLHDLPARPTAFNRVLQQIRSRPSIKRGASLHSGGGGGGGSRRSKSSSLEPQRGSPHLLRKAPQDSGLAAILHQHQCRPRSSSTTDTALLLADGTSVYLLAEEAEGLGDKVDKGDLVGLSLPSGPGHGDTDGPVSLDVPDGAPDPQRTKAAIDHLHQKILKITEQIKIEQEARDDNVAEYLKLANNADRQQASRIKQVFEKKNQKSAQTIAQLHKKLEHYRRRLREIEQNGPSRQPKDVLRDMQQGLKDVGANVRAGISGFGGGVVEGVKGSLSGLSQATHTAVVSKPREFASLIRNKFGSADNIAHLKDPLEDGPPEEAARALSGSATLVSSPKYGSDDECSSASASSAGAGSNSGAGPGGALGSPKSNALYGAPGNLDALLGDLREIKEGQSHLEDSMEDLKTQLQRDYTYMTQCLQEERYRYERLEEQLNDLTELHQNEMTNLKQELASMEEKVAYQSYERARDIQEAVESCLTRVTKLELQQQQQQVVQLEGVENANARALLGKFINVILALMAVLLVFVSTLANFITPLMKTRLRTTSTALLVLVLFLLWKHWDSLTYLLEHVLLPS</sequence>
<evidence type="ECO:0000256" key="4">
    <source>
        <dbReference type="ARBA" id="ARBA00022989"/>
    </source>
</evidence>
<evidence type="ECO:0000256" key="5">
    <source>
        <dbReference type="ARBA" id="ARBA00023054"/>
    </source>
</evidence>
<feature type="transmembrane region" description="Helical" evidence="9">
    <location>
        <begin position="697"/>
        <end position="720"/>
    </location>
</feature>
<dbReference type="Ensembl" id="ENSMICT00000051335.2">
    <property type="protein sequence ID" value="ENSMICP00000024894.1"/>
    <property type="gene ID" value="ENSMICG00000000054.3"/>
</dbReference>
<feature type="region of interest" description="Disordered" evidence="8">
    <location>
        <begin position="1"/>
        <end position="250"/>
    </location>
</feature>
<keyword evidence="4 9" id="KW-1133">Transmembrane helix</keyword>
<comment type="similarity">
    <text evidence="2">Belongs to the TEX28 family.</text>
</comment>
<evidence type="ECO:0000256" key="9">
    <source>
        <dbReference type="SAM" id="Phobius"/>
    </source>
</evidence>
<dbReference type="PANTHER" id="PTHR17613:SF9">
    <property type="entry name" value="TRANSMEMBRANE AND COILED-COIL DOMAINS PROTEIN 2"/>
    <property type="match status" value="1"/>
</dbReference>
<evidence type="ECO:0000313" key="11">
    <source>
        <dbReference type="Proteomes" id="UP000694394"/>
    </source>
</evidence>
<reference evidence="10" key="1">
    <citation type="submission" date="2016-12" db="EMBL/GenBank/DDBJ databases">
        <title>Mouse lemur reference genome and diversity panel.</title>
        <authorList>
            <person name="Harris R."/>
            <person name="Larsen P."/>
            <person name="Liu Y."/>
            <person name="Hughes D.S."/>
            <person name="Murali S."/>
            <person name="Raveendran M."/>
            <person name="Korchina V."/>
            <person name="Wang M."/>
            <person name="Jhangiani S."/>
            <person name="Bandaranaike D."/>
            <person name="Bellair M."/>
            <person name="Blankenburg K."/>
            <person name="Chao H."/>
            <person name="Dahdouli M."/>
            <person name="Dinh H."/>
            <person name="Doddapaneni H."/>
            <person name="English A."/>
            <person name="Firestine M."/>
            <person name="Gnanaolivu R."/>
            <person name="Gross S."/>
            <person name="Hernandez B."/>
            <person name="Javaid M."/>
            <person name="Jayaseelan J."/>
            <person name="Jones J."/>
            <person name="Khan Z."/>
            <person name="Kovar C."/>
            <person name="Kurapati P."/>
            <person name="Le B."/>
            <person name="Lee S."/>
            <person name="Li M."/>
            <person name="Mathew T."/>
            <person name="Narasimhan A."/>
            <person name="Ngo D."/>
            <person name="Nguyen L."/>
            <person name="Okwuonu G."/>
            <person name="Ongeri F."/>
            <person name="Osuji N."/>
            <person name="Pu L.-L."/>
            <person name="Puazo M."/>
            <person name="Quiroz J."/>
            <person name="Raj R."/>
            <person name="Rajbhandari K."/>
            <person name="Reid J.G."/>
            <person name="Santibanez J."/>
            <person name="Sexton D."/>
            <person name="Skinner E."/>
            <person name="Vee V."/>
            <person name="Weissenberger G."/>
            <person name="Wu Y."/>
            <person name="Xin Y."/>
            <person name="Han Y."/>
            <person name="Campbell C."/>
            <person name="Brown A."/>
            <person name="Sullivan B."/>
            <person name="Shelton J."/>
            <person name="Brown S."/>
            <person name="Dudchenko O."/>
            <person name="Machol I."/>
            <person name="Durand N."/>
            <person name="Shamim M."/>
            <person name="Lieberman A."/>
            <person name="Muzny D.M."/>
            <person name="Richards S."/>
            <person name="Yoder A."/>
            <person name="Worley K.C."/>
            <person name="Rogers J."/>
            <person name="Gibbs R.A."/>
        </authorList>
    </citation>
    <scope>NUCLEOTIDE SEQUENCE [LARGE SCALE GENOMIC DNA]</scope>
</reference>
<proteinExistence type="inferred from homology"/>